<evidence type="ECO:0000313" key="1">
    <source>
        <dbReference type="EMBL" id="MBT1698233.1"/>
    </source>
</evidence>
<name>A0AAP2DN21_9BACT</name>
<protein>
    <submittedName>
        <fullName evidence="1">Type II toxin-antitoxin system RelE/ParE family toxin</fullName>
    </submittedName>
</protein>
<keyword evidence="2" id="KW-1185">Reference proteome</keyword>
<evidence type="ECO:0000313" key="2">
    <source>
        <dbReference type="Proteomes" id="UP001319200"/>
    </source>
</evidence>
<accession>A0AAP2DN21</accession>
<comment type="caution">
    <text evidence="1">The sequence shown here is derived from an EMBL/GenBank/DDBJ whole genome shotgun (WGS) entry which is preliminary data.</text>
</comment>
<dbReference type="AlphaFoldDB" id="A0AAP2DN21"/>
<organism evidence="1 2">
    <name type="scientific">Chryseosolibacter histidini</name>
    <dbReference type="NCBI Taxonomy" id="2782349"/>
    <lineage>
        <taxon>Bacteria</taxon>
        <taxon>Pseudomonadati</taxon>
        <taxon>Bacteroidota</taxon>
        <taxon>Cytophagia</taxon>
        <taxon>Cytophagales</taxon>
        <taxon>Chryseotaleaceae</taxon>
        <taxon>Chryseosolibacter</taxon>
    </lineage>
</organism>
<proteinExistence type="predicted"/>
<dbReference type="InterPro" id="IPR009241">
    <property type="entry name" value="HigB-like"/>
</dbReference>
<reference evidence="1 2" key="1">
    <citation type="submission" date="2021-05" db="EMBL/GenBank/DDBJ databases">
        <title>A Polyphasic approach of four new species of the genus Ohtaekwangia: Ohtaekwangia histidinii sp. nov., Ohtaekwangia cretensis sp. nov., Ohtaekwangia indiensis sp. nov., Ohtaekwangia reichenbachii sp. nov. from diverse environment.</title>
        <authorList>
            <person name="Octaviana S."/>
        </authorList>
    </citation>
    <scope>NUCLEOTIDE SEQUENCE [LARGE SCALE GENOMIC DNA]</scope>
    <source>
        <strain evidence="1 2">PWU4</strain>
    </source>
</reference>
<gene>
    <name evidence="1" type="ORF">KK083_15175</name>
</gene>
<dbReference type="RefSeq" id="WP_254164187.1">
    <property type="nucleotide sequence ID" value="NZ_JAHESF010000013.1"/>
</dbReference>
<sequence>MIQKFRVLFLEEAAEFLDQVDQKAREKIIYNIRKSQVVNDDELFKKLNAEIWEFRTLYKKLKYRLFAFWDKSDNTDTVVVAAHGLIKKTDKTPQTDLGKAEALRREYFENKKIEEYEYRKEEVENILSGRNYR</sequence>
<dbReference type="EMBL" id="JAHESF010000013">
    <property type="protein sequence ID" value="MBT1698233.1"/>
    <property type="molecule type" value="Genomic_DNA"/>
</dbReference>
<dbReference type="Proteomes" id="UP001319200">
    <property type="component" value="Unassembled WGS sequence"/>
</dbReference>
<dbReference type="Pfam" id="PF05973">
    <property type="entry name" value="Gp49"/>
    <property type="match status" value="1"/>
</dbReference>